<feature type="region of interest" description="Disordered" evidence="5">
    <location>
        <begin position="143"/>
        <end position="164"/>
    </location>
</feature>
<evidence type="ECO:0000256" key="5">
    <source>
        <dbReference type="SAM" id="MobiDB-lite"/>
    </source>
</evidence>
<dbReference type="OrthoDB" id="5945798at2759"/>
<organism evidence="8 9">
    <name type="scientific">Diversispora epigaea</name>
    <dbReference type="NCBI Taxonomy" id="1348612"/>
    <lineage>
        <taxon>Eukaryota</taxon>
        <taxon>Fungi</taxon>
        <taxon>Fungi incertae sedis</taxon>
        <taxon>Mucoromycota</taxon>
        <taxon>Glomeromycotina</taxon>
        <taxon>Glomeromycetes</taxon>
        <taxon>Diversisporales</taxon>
        <taxon>Diversisporaceae</taxon>
        <taxon>Diversispora</taxon>
    </lineage>
</organism>
<proteinExistence type="predicted"/>
<dbReference type="PROSITE" id="PS50280">
    <property type="entry name" value="SET"/>
    <property type="match status" value="1"/>
</dbReference>
<evidence type="ECO:0000256" key="3">
    <source>
        <dbReference type="ARBA" id="ARBA00022833"/>
    </source>
</evidence>
<dbReference type="Gene3D" id="2.170.270.10">
    <property type="entry name" value="SET domain"/>
    <property type="match status" value="1"/>
</dbReference>
<dbReference type="Proteomes" id="UP000266861">
    <property type="component" value="Unassembled WGS sequence"/>
</dbReference>
<reference evidence="8 9" key="1">
    <citation type="submission" date="2018-08" db="EMBL/GenBank/DDBJ databases">
        <title>Genome and evolution of the arbuscular mycorrhizal fungus Diversispora epigaea (formerly Glomus versiforme) and its bacterial endosymbionts.</title>
        <authorList>
            <person name="Sun X."/>
            <person name="Fei Z."/>
            <person name="Harrison M."/>
        </authorList>
    </citation>
    <scope>NUCLEOTIDE SEQUENCE [LARGE SCALE GENOMIC DNA]</scope>
    <source>
        <strain evidence="8 9">IT104</strain>
    </source>
</reference>
<evidence type="ECO:0000256" key="4">
    <source>
        <dbReference type="PROSITE-ProRule" id="PRU00134"/>
    </source>
</evidence>
<dbReference type="Gene3D" id="1.10.220.160">
    <property type="match status" value="1"/>
</dbReference>
<dbReference type="Gene3D" id="6.10.140.2220">
    <property type="match status" value="1"/>
</dbReference>
<dbReference type="Pfam" id="PF00856">
    <property type="entry name" value="SET"/>
    <property type="match status" value="1"/>
</dbReference>
<dbReference type="InterPro" id="IPR046341">
    <property type="entry name" value="SET_dom_sf"/>
</dbReference>
<dbReference type="Pfam" id="PF01753">
    <property type="entry name" value="zf-MYND"/>
    <property type="match status" value="1"/>
</dbReference>
<keyword evidence="3" id="KW-0862">Zinc</keyword>
<dbReference type="PROSITE" id="PS01360">
    <property type="entry name" value="ZF_MYND_1"/>
    <property type="match status" value="1"/>
</dbReference>
<dbReference type="SUPFAM" id="SSF82199">
    <property type="entry name" value="SET domain"/>
    <property type="match status" value="1"/>
</dbReference>
<dbReference type="EMBL" id="PQFF01000327">
    <property type="protein sequence ID" value="RHZ59930.1"/>
    <property type="molecule type" value="Genomic_DNA"/>
</dbReference>
<keyword evidence="1" id="KW-0479">Metal-binding</keyword>
<dbReference type="STRING" id="1348612.A0A397HHI1"/>
<evidence type="ECO:0000256" key="1">
    <source>
        <dbReference type="ARBA" id="ARBA00022723"/>
    </source>
</evidence>
<dbReference type="PANTHER" id="PTHR12197">
    <property type="entry name" value="HISTONE-LYSINE N-METHYLTRANSFERASE SMYD"/>
    <property type="match status" value="1"/>
</dbReference>
<dbReference type="GO" id="GO:0005634">
    <property type="term" value="C:nucleus"/>
    <property type="evidence" value="ECO:0007669"/>
    <property type="project" value="TreeGrafter"/>
</dbReference>
<dbReference type="Gene3D" id="1.25.40.10">
    <property type="entry name" value="Tetratricopeptide repeat domain"/>
    <property type="match status" value="1"/>
</dbReference>
<dbReference type="InterPro" id="IPR002893">
    <property type="entry name" value="Znf_MYND"/>
</dbReference>
<gene>
    <name evidence="8" type="ORF">Glove_360g69</name>
</gene>
<evidence type="ECO:0000313" key="8">
    <source>
        <dbReference type="EMBL" id="RHZ59930.1"/>
    </source>
</evidence>
<dbReference type="SMART" id="SM00317">
    <property type="entry name" value="SET"/>
    <property type="match status" value="1"/>
</dbReference>
<name>A0A397HHI1_9GLOM</name>
<dbReference type="SUPFAM" id="SSF144232">
    <property type="entry name" value="HIT/MYND zinc finger-like"/>
    <property type="match status" value="1"/>
</dbReference>
<feature type="domain" description="SET" evidence="6">
    <location>
        <begin position="152"/>
        <end position="288"/>
    </location>
</feature>
<dbReference type="AlphaFoldDB" id="A0A397HHI1"/>
<sequence>MESFLFDHYLKLESNPISYRSLISLRHIPKGTTVMYSYPLACLLIQSTIKTYCNQCLKIPSLTTSSSPPLQACSKCKQIFYCSVSCQKKSWTLHHKKLCSIYISKKEKDDSNLDINNNINKMDEEILRRVSLRIDKYLEKKSTSNFSSSSFSPLETGKEREKGKEINENERINQVICEAFLSLMSHRENLTSDQIEKYKIIAERVWSDLKFKNISQDDLIKYLCKFSCNNFQLHDNQLFTYGEGVYPVGSFINHSCHPNSIVMYEGEKQIIKSIEDIDAEEEITISYIDAAVMNRTSRKNILKEKYCFDCQCSRCLVNFINIEKNKFNNKNKFKITLAKIDQLMEKGSEDIKEEIIDDLIKNWSKMNNSKIESSLINNQIYFIYSKTSFILSSLLPHLREDTLRSSYLHSLDNLLNYLLSKVVVEKEEEEKNTFKLFSTTTISIMTKYFYNLIDAQRWHESWKLGKLILGIYLVIYPRYHPIITLHLFTLGKCMWNDLEGGKDVIKEAIDILKISKKSITITHGDGENNKIVLNDVIELLGMAEKELKNL</sequence>
<evidence type="ECO:0008006" key="10">
    <source>
        <dbReference type="Google" id="ProtNLM"/>
    </source>
</evidence>
<feature type="compositionally biased region" description="Low complexity" evidence="5">
    <location>
        <begin position="143"/>
        <end position="152"/>
    </location>
</feature>
<keyword evidence="2 4" id="KW-0863">Zinc-finger</keyword>
<keyword evidence="9" id="KW-1185">Reference proteome</keyword>
<dbReference type="PROSITE" id="PS50865">
    <property type="entry name" value="ZF_MYND_2"/>
    <property type="match status" value="1"/>
</dbReference>
<evidence type="ECO:0000259" key="6">
    <source>
        <dbReference type="PROSITE" id="PS50280"/>
    </source>
</evidence>
<accession>A0A397HHI1</accession>
<evidence type="ECO:0000256" key="2">
    <source>
        <dbReference type="ARBA" id="ARBA00022771"/>
    </source>
</evidence>
<protein>
    <recommendedName>
        <fullName evidence="10">MYND-type domain-containing protein</fullName>
    </recommendedName>
</protein>
<dbReference type="PANTHER" id="PTHR12197:SF251">
    <property type="entry name" value="EG:BACR7C10.4 PROTEIN"/>
    <property type="match status" value="1"/>
</dbReference>
<dbReference type="GO" id="GO:0008270">
    <property type="term" value="F:zinc ion binding"/>
    <property type="evidence" value="ECO:0007669"/>
    <property type="project" value="UniProtKB-KW"/>
</dbReference>
<dbReference type="InterPro" id="IPR011990">
    <property type="entry name" value="TPR-like_helical_dom_sf"/>
</dbReference>
<feature type="domain" description="MYND-type" evidence="7">
    <location>
        <begin position="53"/>
        <end position="99"/>
    </location>
</feature>
<evidence type="ECO:0000259" key="7">
    <source>
        <dbReference type="PROSITE" id="PS50865"/>
    </source>
</evidence>
<dbReference type="InterPro" id="IPR001214">
    <property type="entry name" value="SET_dom"/>
</dbReference>
<evidence type="ECO:0000313" key="9">
    <source>
        <dbReference type="Proteomes" id="UP000266861"/>
    </source>
</evidence>
<comment type="caution">
    <text evidence="8">The sequence shown here is derived from an EMBL/GenBank/DDBJ whole genome shotgun (WGS) entry which is preliminary data.</text>
</comment>
<dbReference type="InterPro" id="IPR050869">
    <property type="entry name" value="H3K4_H4K5_MeTrfase"/>
</dbReference>